<dbReference type="InterPro" id="IPR015424">
    <property type="entry name" value="PyrdxlP-dep_Trfase"/>
</dbReference>
<evidence type="ECO:0000256" key="4">
    <source>
        <dbReference type="ARBA" id="ARBA00022679"/>
    </source>
</evidence>
<comment type="similarity">
    <text evidence="2">Belongs to the class-I pyridoxal-phosphate-dependent aminotransferase family.</text>
</comment>
<dbReference type="Pfam" id="PF00155">
    <property type="entry name" value="Aminotran_1_2"/>
    <property type="match status" value="1"/>
</dbReference>
<dbReference type="PANTHER" id="PTHR46383">
    <property type="entry name" value="ASPARTATE AMINOTRANSFERASE"/>
    <property type="match status" value="1"/>
</dbReference>
<dbReference type="EMBL" id="AJIL01000044">
    <property type="protein sequence ID" value="KNE99607.1"/>
    <property type="molecule type" value="Genomic_DNA"/>
</dbReference>
<sequence>MWDINHQSTQPMTKFLYASHPRNPTGQAVEGSELDELVQVSRNGQTVVLDEVYSWYNWMAPLVKVFRLLNASKLDVNRDALVIIDGLTKNW</sequence>
<dbReference type="InterPro" id="IPR004839">
    <property type="entry name" value="Aminotransferase_I/II_large"/>
</dbReference>
<dbReference type="SUPFAM" id="SSF53383">
    <property type="entry name" value="PLP-dependent transferases"/>
    <property type="match status" value="1"/>
</dbReference>
<dbReference type="InterPro" id="IPR050596">
    <property type="entry name" value="AspAT/PAT-like"/>
</dbReference>
<keyword evidence="8" id="KW-1185">Reference proteome</keyword>
<proteinExistence type="inferred from homology"/>
<protein>
    <recommendedName>
        <fullName evidence="6">Aminotransferase class I/classII large domain-containing protein</fullName>
    </recommendedName>
</protein>
<dbReference type="GO" id="GO:0008483">
    <property type="term" value="F:transaminase activity"/>
    <property type="evidence" value="ECO:0007669"/>
    <property type="project" value="UniProtKB-KW"/>
</dbReference>
<evidence type="ECO:0000256" key="1">
    <source>
        <dbReference type="ARBA" id="ARBA00001933"/>
    </source>
</evidence>
<comment type="caution">
    <text evidence="7">The sequence shown here is derived from an EMBL/GenBank/DDBJ whole genome shotgun (WGS) entry which is preliminary data.</text>
</comment>
<name>A0A0L0VK04_9BASI</name>
<dbReference type="OrthoDB" id="2108at2759"/>
<evidence type="ECO:0000256" key="2">
    <source>
        <dbReference type="ARBA" id="ARBA00007441"/>
    </source>
</evidence>
<dbReference type="Proteomes" id="UP000054564">
    <property type="component" value="Unassembled WGS sequence"/>
</dbReference>
<feature type="domain" description="Aminotransferase class I/classII large" evidence="6">
    <location>
        <begin position="7"/>
        <end position="90"/>
    </location>
</feature>
<evidence type="ECO:0000256" key="5">
    <source>
        <dbReference type="ARBA" id="ARBA00022898"/>
    </source>
</evidence>
<evidence type="ECO:0000259" key="6">
    <source>
        <dbReference type="Pfam" id="PF00155"/>
    </source>
</evidence>
<accession>A0A0L0VK04</accession>
<evidence type="ECO:0000256" key="3">
    <source>
        <dbReference type="ARBA" id="ARBA00022576"/>
    </source>
</evidence>
<gene>
    <name evidence="7" type="ORF">PSTG_07100</name>
</gene>
<evidence type="ECO:0000313" key="8">
    <source>
        <dbReference type="Proteomes" id="UP000054564"/>
    </source>
</evidence>
<reference evidence="8" key="1">
    <citation type="submission" date="2014-03" db="EMBL/GenBank/DDBJ databases">
        <title>The Genome Sequence of Puccinia striiformis f. sp. tritici PST-78.</title>
        <authorList>
            <consortium name="The Broad Institute Genome Sequencing Platform"/>
            <person name="Cuomo C."/>
            <person name="Hulbert S."/>
            <person name="Chen X."/>
            <person name="Walker B."/>
            <person name="Young S.K."/>
            <person name="Zeng Q."/>
            <person name="Gargeya S."/>
            <person name="Fitzgerald M."/>
            <person name="Haas B."/>
            <person name="Abouelleil A."/>
            <person name="Alvarado L."/>
            <person name="Arachchi H.M."/>
            <person name="Berlin A.M."/>
            <person name="Chapman S.B."/>
            <person name="Goldberg J."/>
            <person name="Griggs A."/>
            <person name="Gujja S."/>
            <person name="Hansen M."/>
            <person name="Howarth C."/>
            <person name="Imamovic A."/>
            <person name="Larimer J."/>
            <person name="McCowan C."/>
            <person name="Montmayeur A."/>
            <person name="Murphy C."/>
            <person name="Neiman D."/>
            <person name="Pearson M."/>
            <person name="Priest M."/>
            <person name="Roberts A."/>
            <person name="Saif S."/>
            <person name="Shea T."/>
            <person name="Sisk P."/>
            <person name="Sykes S."/>
            <person name="Wortman J."/>
            <person name="Nusbaum C."/>
            <person name="Birren B."/>
        </authorList>
    </citation>
    <scope>NUCLEOTIDE SEQUENCE [LARGE SCALE GENOMIC DNA]</scope>
    <source>
        <strain evidence="8">race PST-78</strain>
    </source>
</reference>
<keyword evidence="4" id="KW-0808">Transferase</keyword>
<dbReference type="GO" id="GO:0006520">
    <property type="term" value="P:amino acid metabolic process"/>
    <property type="evidence" value="ECO:0007669"/>
    <property type="project" value="InterPro"/>
</dbReference>
<keyword evidence="3" id="KW-0032">Aminotransferase</keyword>
<evidence type="ECO:0000313" key="7">
    <source>
        <dbReference type="EMBL" id="KNE99607.1"/>
    </source>
</evidence>
<dbReference type="Gene3D" id="3.40.640.10">
    <property type="entry name" value="Type I PLP-dependent aspartate aminotransferase-like (Major domain)"/>
    <property type="match status" value="1"/>
</dbReference>
<keyword evidence="5" id="KW-0663">Pyridoxal phosphate</keyword>
<dbReference type="GO" id="GO:0030170">
    <property type="term" value="F:pyridoxal phosphate binding"/>
    <property type="evidence" value="ECO:0007669"/>
    <property type="project" value="InterPro"/>
</dbReference>
<dbReference type="InterPro" id="IPR015421">
    <property type="entry name" value="PyrdxlP-dep_Trfase_major"/>
</dbReference>
<comment type="cofactor">
    <cofactor evidence="1">
        <name>pyridoxal 5'-phosphate</name>
        <dbReference type="ChEBI" id="CHEBI:597326"/>
    </cofactor>
</comment>
<dbReference type="STRING" id="1165861.A0A0L0VK04"/>
<dbReference type="PANTHER" id="PTHR46383:SF1">
    <property type="entry name" value="ASPARTATE AMINOTRANSFERASE"/>
    <property type="match status" value="1"/>
</dbReference>
<dbReference type="AlphaFoldDB" id="A0A0L0VK04"/>
<organism evidence="7 8">
    <name type="scientific">Puccinia striiformis f. sp. tritici PST-78</name>
    <dbReference type="NCBI Taxonomy" id="1165861"/>
    <lineage>
        <taxon>Eukaryota</taxon>
        <taxon>Fungi</taxon>
        <taxon>Dikarya</taxon>
        <taxon>Basidiomycota</taxon>
        <taxon>Pucciniomycotina</taxon>
        <taxon>Pucciniomycetes</taxon>
        <taxon>Pucciniales</taxon>
        <taxon>Pucciniaceae</taxon>
        <taxon>Puccinia</taxon>
    </lineage>
</organism>